<feature type="compositionally biased region" description="Basic and acidic residues" evidence="1">
    <location>
        <begin position="507"/>
        <end position="519"/>
    </location>
</feature>
<dbReference type="Proteomes" id="UP001174694">
    <property type="component" value="Unassembled WGS sequence"/>
</dbReference>
<feature type="region of interest" description="Disordered" evidence="1">
    <location>
        <begin position="397"/>
        <end position="532"/>
    </location>
</feature>
<comment type="caution">
    <text evidence="4">The sequence shown here is derived from an EMBL/GenBank/DDBJ whole genome shotgun (WGS) entry which is preliminary data.</text>
</comment>
<keyword evidence="2" id="KW-0472">Membrane</keyword>
<protein>
    <submittedName>
        <fullName evidence="4">Uncharacterized protein</fullName>
    </submittedName>
</protein>
<feature type="compositionally biased region" description="Polar residues" evidence="1">
    <location>
        <begin position="335"/>
        <end position="357"/>
    </location>
</feature>
<feature type="chain" id="PRO_5041293935" evidence="3">
    <location>
        <begin position="26"/>
        <end position="573"/>
    </location>
</feature>
<evidence type="ECO:0000313" key="5">
    <source>
        <dbReference type="Proteomes" id="UP001174694"/>
    </source>
</evidence>
<feature type="compositionally biased region" description="Low complexity" evidence="1">
    <location>
        <begin position="272"/>
        <end position="287"/>
    </location>
</feature>
<sequence length="573" mass="57644">MRSVWSCSSCVLLLLSAVLPRGAAAMYQGKRDTVHRVDKVHVVVQYERRDAASVCPTKYSLCPASLDGGCCPDGYACAASSCYATTAATASACGRVGYFACGADVGGGCCPEGYICGISDCTVPAGVSYSQNCPVDYYLCPSSYNYGCCQTGYGCALNACYATAPLSYVLTFTTTDGGVAETITSTSVSTPTAPSGLPTSDTSAAFPKFIPTTVDKVPATSSPSPSGGGDHGLTTAQLGGIIGGAIGLLLIVLVATFLILRRLRSTVKAVESSGKGDSSSGVDGTTDGPKDPPAMTQHPRFRPTTSEVDAMDFDPLMEQASATTTPGPAGHGRSRSASEYSASQQATPFPTSGTSVDSGPAGSYFDIPRVHNVPGRHANSVVSGGAARNSVDSQSQYGYAPVAPHHGRHWSTASELSAGSGGGGGGSGPGSGVGSPLMPAELDIAGGFVPELPGSDTEEGSGGQGRRRSSSAVSPRGTSPSLGANPSPMSNSGGSGRPPLLSHGRRRSEGGGHGRDRSDSSAGGGAGGLNVVEEDAEMIHGYYGPTNAAAGQTGAGLNVYHDISSPVGPRFGS</sequence>
<keyword evidence="3" id="KW-0732">Signal</keyword>
<keyword evidence="5" id="KW-1185">Reference proteome</keyword>
<evidence type="ECO:0000313" key="4">
    <source>
        <dbReference type="EMBL" id="KAJ9149419.1"/>
    </source>
</evidence>
<reference evidence="4" key="1">
    <citation type="submission" date="2022-07" db="EMBL/GenBank/DDBJ databases">
        <title>Fungi with potential for degradation of polypropylene.</title>
        <authorList>
            <person name="Gostincar C."/>
        </authorList>
    </citation>
    <scope>NUCLEOTIDE SEQUENCE</scope>
    <source>
        <strain evidence="4">EXF-13308</strain>
    </source>
</reference>
<keyword evidence="2" id="KW-1133">Transmembrane helix</keyword>
<feature type="signal peptide" evidence="3">
    <location>
        <begin position="1"/>
        <end position="25"/>
    </location>
</feature>
<proteinExistence type="predicted"/>
<name>A0AA38VFZ6_9PEZI</name>
<feature type="compositionally biased region" description="Polar residues" evidence="1">
    <location>
        <begin position="472"/>
        <end position="482"/>
    </location>
</feature>
<evidence type="ECO:0000256" key="1">
    <source>
        <dbReference type="SAM" id="MobiDB-lite"/>
    </source>
</evidence>
<feature type="region of interest" description="Disordered" evidence="1">
    <location>
        <begin position="320"/>
        <end position="369"/>
    </location>
</feature>
<feature type="region of interest" description="Disordered" evidence="1">
    <location>
        <begin position="268"/>
        <end position="304"/>
    </location>
</feature>
<organism evidence="4 5">
    <name type="scientific">Pleurostoma richardsiae</name>
    <dbReference type="NCBI Taxonomy" id="41990"/>
    <lineage>
        <taxon>Eukaryota</taxon>
        <taxon>Fungi</taxon>
        <taxon>Dikarya</taxon>
        <taxon>Ascomycota</taxon>
        <taxon>Pezizomycotina</taxon>
        <taxon>Sordariomycetes</taxon>
        <taxon>Sordariomycetidae</taxon>
        <taxon>Calosphaeriales</taxon>
        <taxon>Pleurostomataceae</taxon>
        <taxon>Pleurostoma</taxon>
    </lineage>
</organism>
<feature type="transmembrane region" description="Helical" evidence="2">
    <location>
        <begin position="238"/>
        <end position="260"/>
    </location>
</feature>
<accession>A0AA38VFZ6</accession>
<evidence type="ECO:0000256" key="3">
    <source>
        <dbReference type="SAM" id="SignalP"/>
    </source>
</evidence>
<feature type="compositionally biased region" description="Low complexity" evidence="1">
    <location>
        <begin position="483"/>
        <end position="492"/>
    </location>
</feature>
<dbReference type="EMBL" id="JANBVO010000010">
    <property type="protein sequence ID" value="KAJ9149419.1"/>
    <property type="molecule type" value="Genomic_DNA"/>
</dbReference>
<dbReference type="AlphaFoldDB" id="A0AA38VFZ6"/>
<feature type="compositionally biased region" description="Gly residues" evidence="1">
    <location>
        <begin position="419"/>
        <end position="433"/>
    </location>
</feature>
<evidence type="ECO:0000256" key="2">
    <source>
        <dbReference type="SAM" id="Phobius"/>
    </source>
</evidence>
<gene>
    <name evidence="4" type="ORF">NKR23_g4382</name>
</gene>
<keyword evidence="2" id="KW-0812">Transmembrane</keyword>